<keyword evidence="1" id="KW-0472">Membrane</keyword>
<reference evidence="4" key="1">
    <citation type="submission" date="2017-05" db="EMBL/GenBank/DDBJ databases">
        <authorList>
            <person name="QRISCLOUD D."/>
        </authorList>
    </citation>
    <scope>NUCLEOTIDE SEQUENCE</scope>
</reference>
<dbReference type="PANTHER" id="PTHR22803">
    <property type="entry name" value="MANNOSE, PHOSPHOLIPASE, LECTIN RECEPTOR RELATED"/>
    <property type="match status" value="1"/>
</dbReference>
<sequence>MKAIFLLLLIAANGFCQDNSLQKTRLESSGINQSDKRNSSAIECPDGWLGFDFLVKNFLTIPDLSAWTGLHDRKLKNVYEWDDHSSLDYTYWGPGQPSEPRYGEEDCVELRYFTPWITIGKWNDADCNLERRYICQLDMETFLPFIYGVTSPMKDVKKNSSNEVKSCEESLKSVAVTGIVCSTVLLILLMAVFAYRTQQWRRNRRKSLLSFVQFNDPSPPDA</sequence>
<protein>
    <submittedName>
        <fullName evidence="4">U90-Liphistoxin-Lth1a_1</fullName>
    </submittedName>
</protein>
<dbReference type="Pfam" id="PF00059">
    <property type="entry name" value="Lectin_C"/>
    <property type="match status" value="1"/>
</dbReference>
<feature type="domain" description="C-type lectin" evidence="3">
    <location>
        <begin position="52"/>
        <end position="136"/>
    </location>
</feature>
<dbReference type="EMBL" id="HAHN01000056">
    <property type="protein sequence ID" value="SNX33118.1"/>
    <property type="molecule type" value="Transcribed_RNA"/>
</dbReference>
<keyword evidence="1" id="KW-0812">Transmembrane</keyword>
<feature type="transmembrane region" description="Helical" evidence="1">
    <location>
        <begin position="174"/>
        <end position="195"/>
    </location>
</feature>
<keyword evidence="1" id="KW-1133">Transmembrane helix</keyword>
<dbReference type="SUPFAM" id="SSF56436">
    <property type="entry name" value="C-type lectin-like"/>
    <property type="match status" value="1"/>
</dbReference>
<reference evidence="4" key="2">
    <citation type="submission" date="2019-05" db="EMBL/GenBank/DDBJ databases">
        <title>Unravelling the molecular evolution of spider venoms.</title>
        <authorList>
            <person name="Pineda S."/>
        </authorList>
    </citation>
    <scope>NUCLEOTIDE SEQUENCE</scope>
</reference>
<evidence type="ECO:0000256" key="2">
    <source>
        <dbReference type="SAM" id="SignalP"/>
    </source>
</evidence>
<dbReference type="EMBL" id="HAHN01000251">
    <property type="protein sequence ID" value="SNX35010.1"/>
    <property type="molecule type" value="Transcribed_RNA"/>
</dbReference>
<proteinExistence type="predicted"/>
<organism evidence="4">
    <name type="scientific">Liphistius thaleban</name>
    <dbReference type="NCBI Taxonomy" id="1905330"/>
    <lineage>
        <taxon>Eukaryota</taxon>
        <taxon>Metazoa</taxon>
        <taxon>Ecdysozoa</taxon>
        <taxon>Arthropoda</taxon>
        <taxon>Chelicerata</taxon>
        <taxon>Arachnida</taxon>
        <taxon>Araneae</taxon>
        <taxon>Mesothelae</taxon>
        <taxon>Liphistiidae</taxon>
        <taxon>Liphistius</taxon>
    </lineage>
</organism>
<dbReference type="InterPro" id="IPR001304">
    <property type="entry name" value="C-type_lectin-like"/>
</dbReference>
<evidence type="ECO:0000259" key="3">
    <source>
        <dbReference type="PROSITE" id="PS50041"/>
    </source>
</evidence>
<dbReference type="InterPro" id="IPR016186">
    <property type="entry name" value="C-type_lectin-like/link_sf"/>
</dbReference>
<evidence type="ECO:0000256" key="1">
    <source>
        <dbReference type="SAM" id="Phobius"/>
    </source>
</evidence>
<dbReference type="InterPro" id="IPR050111">
    <property type="entry name" value="C-type_lectin/snaclec_domain"/>
</dbReference>
<dbReference type="Gene3D" id="3.10.100.10">
    <property type="entry name" value="Mannose-Binding Protein A, subunit A"/>
    <property type="match status" value="1"/>
</dbReference>
<dbReference type="PROSITE" id="PS50041">
    <property type="entry name" value="C_TYPE_LECTIN_2"/>
    <property type="match status" value="1"/>
</dbReference>
<feature type="signal peptide" evidence="2">
    <location>
        <begin position="1"/>
        <end position="16"/>
    </location>
</feature>
<evidence type="ECO:0000313" key="4">
    <source>
        <dbReference type="EMBL" id="SNX33118.1"/>
    </source>
</evidence>
<accession>A0A4Q8K3N2</accession>
<dbReference type="InterPro" id="IPR016187">
    <property type="entry name" value="CTDL_fold"/>
</dbReference>
<dbReference type="SMART" id="SM00034">
    <property type="entry name" value="CLECT"/>
    <property type="match status" value="1"/>
</dbReference>
<feature type="chain" id="PRO_5033444337" evidence="2">
    <location>
        <begin position="17"/>
        <end position="222"/>
    </location>
</feature>
<name>A0A4Q8K3N2_9ARAC</name>
<keyword evidence="2" id="KW-0732">Signal</keyword>
<dbReference type="AlphaFoldDB" id="A0A4Q8K3N2"/>